<dbReference type="GO" id="GO:0003677">
    <property type="term" value="F:DNA binding"/>
    <property type="evidence" value="ECO:0007669"/>
    <property type="project" value="TreeGrafter"/>
</dbReference>
<evidence type="ECO:0000256" key="1">
    <source>
        <dbReference type="ARBA" id="ARBA00006479"/>
    </source>
</evidence>
<dbReference type="SUPFAM" id="SSF46785">
    <property type="entry name" value="Winged helix' DNA-binding domain"/>
    <property type="match status" value="1"/>
</dbReference>
<dbReference type="GO" id="GO:0006351">
    <property type="term" value="P:DNA-templated transcription"/>
    <property type="evidence" value="ECO:0007669"/>
    <property type="project" value="TreeGrafter"/>
</dbReference>
<comment type="similarity">
    <text evidence="1">Belongs to the ROK (NagC/XylR) family.</text>
</comment>
<dbReference type="AlphaFoldDB" id="A0A1V8NUM5"/>
<organism evidence="2 3">
    <name type="scientific">Citrobacter braakii</name>
    <dbReference type="NCBI Taxonomy" id="57706"/>
    <lineage>
        <taxon>Bacteria</taxon>
        <taxon>Pseudomonadati</taxon>
        <taxon>Pseudomonadota</taxon>
        <taxon>Gammaproteobacteria</taxon>
        <taxon>Enterobacterales</taxon>
        <taxon>Enterobacteriaceae</taxon>
        <taxon>Citrobacter</taxon>
        <taxon>Citrobacter freundii complex</taxon>
    </lineage>
</organism>
<evidence type="ECO:0000313" key="3">
    <source>
        <dbReference type="Proteomes" id="UP000192573"/>
    </source>
</evidence>
<sequence>MQRSGFNNARVRQANKQIFLSHLWREKQLSKSQLAQLTSLSIPAVSNILEELMDEGRISHSRETLSQRGLSSGSYHLPEKGAWTLCINVTPTSITSQLADARLVAVGDWQHEVINPESPKALLTALAAHWREYRRQFPEVTINLALGVHGQVDPITGASKTMPQAPWKTPVEIKYLLEEMLGVQVRLDNDCVMLALAEKWQNPAANGDFCVINVDYGIGSSFVINDNIWRGSLYGSGQIGHTIIHPDGIACDCGRYGCLETVASLSALKKQARVWMKSQPTSLYDPETLTTDQLITAWQHGDVRIQAWAEHAASAIGLSLYNFLNILNINQIWLYGRSCAFGDSWLNTLVQQTGFNPFDHGDNPRARATQISFGQLNRPQQLMGIGYLYVESQLSEL</sequence>
<dbReference type="Gene3D" id="3.30.420.40">
    <property type="match status" value="2"/>
</dbReference>
<dbReference type="InterPro" id="IPR036388">
    <property type="entry name" value="WH-like_DNA-bd_sf"/>
</dbReference>
<dbReference type="Gene3D" id="1.10.10.10">
    <property type="entry name" value="Winged helix-like DNA-binding domain superfamily/Winged helix DNA-binding domain"/>
    <property type="match status" value="1"/>
</dbReference>
<gene>
    <name evidence="2" type="ORF">BZK42_21005</name>
</gene>
<dbReference type="InterPro" id="IPR043129">
    <property type="entry name" value="ATPase_NBD"/>
</dbReference>
<protein>
    <recommendedName>
        <fullName evidence="4">ROK family transcriptional regulator</fullName>
    </recommendedName>
</protein>
<dbReference type="SUPFAM" id="SSF53067">
    <property type="entry name" value="Actin-like ATPase domain"/>
    <property type="match status" value="1"/>
</dbReference>
<evidence type="ECO:0000313" key="2">
    <source>
        <dbReference type="EMBL" id="OQM40121.1"/>
    </source>
</evidence>
<dbReference type="Pfam" id="PF00480">
    <property type="entry name" value="ROK"/>
    <property type="match status" value="1"/>
</dbReference>
<comment type="caution">
    <text evidence="2">The sequence shown here is derived from an EMBL/GenBank/DDBJ whole genome shotgun (WGS) entry which is preliminary data.</text>
</comment>
<name>A0A1V8NUM5_CITBR</name>
<reference evidence="2 3" key="1">
    <citation type="submission" date="2017-03" db="EMBL/GenBank/DDBJ databases">
        <authorList>
            <person name="Afonso C.L."/>
            <person name="Miller P.J."/>
            <person name="Scott M.A."/>
            <person name="Spackman E."/>
            <person name="Goraichik I."/>
            <person name="Dimitrov K.M."/>
            <person name="Suarez D.L."/>
            <person name="Swayne D.E."/>
        </authorList>
    </citation>
    <scope>NUCLEOTIDE SEQUENCE [LARGE SCALE GENOMIC DNA]</scope>
    <source>
        <strain evidence="2 3">ATCC 51113</strain>
    </source>
</reference>
<dbReference type="EMBL" id="NAEW01000013">
    <property type="protein sequence ID" value="OQM40121.1"/>
    <property type="molecule type" value="Genomic_DNA"/>
</dbReference>
<dbReference type="GeneID" id="66273402"/>
<accession>A0A1V8NUM5</accession>
<dbReference type="Proteomes" id="UP000192573">
    <property type="component" value="Unassembled WGS sequence"/>
</dbReference>
<proteinExistence type="inferred from homology"/>
<dbReference type="RefSeq" id="WP_046275227.1">
    <property type="nucleotide sequence ID" value="NZ_BPFM01000011.1"/>
</dbReference>
<dbReference type="InterPro" id="IPR036390">
    <property type="entry name" value="WH_DNA-bd_sf"/>
</dbReference>
<dbReference type="PANTHER" id="PTHR18964:SF149">
    <property type="entry name" value="BIFUNCTIONAL UDP-N-ACETYLGLUCOSAMINE 2-EPIMERASE_N-ACETYLMANNOSAMINE KINASE"/>
    <property type="match status" value="1"/>
</dbReference>
<dbReference type="InterPro" id="IPR000600">
    <property type="entry name" value="ROK"/>
</dbReference>
<dbReference type="PANTHER" id="PTHR18964">
    <property type="entry name" value="ROK (REPRESSOR, ORF, KINASE) FAMILY"/>
    <property type="match status" value="1"/>
</dbReference>
<evidence type="ECO:0008006" key="4">
    <source>
        <dbReference type="Google" id="ProtNLM"/>
    </source>
</evidence>